<dbReference type="Proteomes" id="UP000247772">
    <property type="component" value="Unassembled WGS sequence"/>
</dbReference>
<feature type="transmembrane region" description="Helical" evidence="6">
    <location>
        <begin position="158"/>
        <end position="177"/>
    </location>
</feature>
<feature type="transmembrane region" description="Helical" evidence="6">
    <location>
        <begin position="301"/>
        <end position="320"/>
    </location>
</feature>
<evidence type="ECO:0000256" key="6">
    <source>
        <dbReference type="SAM" id="Phobius"/>
    </source>
</evidence>
<feature type="transmembrane region" description="Helical" evidence="6">
    <location>
        <begin position="274"/>
        <end position="295"/>
    </location>
</feature>
<gene>
    <name evidence="8" type="ORF">C7410_11244</name>
</gene>
<feature type="transmembrane region" description="Helical" evidence="6">
    <location>
        <begin position="246"/>
        <end position="267"/>
    </location>
</feature>
<feature type="transmembrane region" description="Helical" evidence="6">
    <location>
        <begin position="131"/>
        <end position="151"/>
    </location>
</feature>
<evidence type="ECO:0000256" key="3">
    <source>
        <dbReference type="ARBA" id="ARBA00022692"/>
    </source>
</evidence>
<dbReference type="PANTHER" id="PTHR32322">
    <property type="entry name" value="INNER MEMBRANE TRANSPORTER"/>
    <property type="match status" value="1"/>
</dbReference>
<proteinExistence type="inferred from homology"/>
<organism evidence="8 9">
    <name type="scientific">Paraburkholderia silvatlantica</name>
    <dbReference type="NCBI Taxonomy" id="321895"/>
    <lineage>
        <taxon>Bacteria</taxon>
        <taxon>Pseudomonadati</taxon>
        <taxon>Pseudomonadota</taxon>
        <taxon>Betaproteobacteria</taxon>
        <taxon>Burkholderiales</taxon>
        <taxon>Burkholderiaceae</taxon>
        <taxon>Paraburkholderia</taxon>
    </lineage>
</organism>
<feature type="transmembrane region" description="Helical" evidence="6">
    <location>
        <begin position="44"/>
        <end position="66"/>
    </location>
</feature>
<dbReference type="SUPFAM" id="SSF103481">
    <property type="entry name" value="Multidrug resistance efflux transporter EmrE"/>
    <property type="match status" value="2"/>
</dbReference>
<dbReference type="InterPro" id="IPR000620">
    <property type="entry name" value="EamA_dom"/>
</dbReference>
<name>A0A2U1AH15_9BURK</name>
<keyword evidence="5 6" id="KW-0472">Membrane</keyword>
<comment type="subcellular location">
    <subcellularLocation>
        <location evidence="1">Membrane</location>
        <topology evidence="1">Multi-pass membrane protein</topology>
    </subcellularLocation>
</comment>
<evidence type="ECO:0000259" key="7">
    <source>
        <dbReference type="Pfam" id="PF00892"/>
    </source>
</evidence>
<dbReference type="PANTHER" id="PTHR32322:SF2">
    <property type="entry name" value="EAMA DOMAIN-CONTAINING PROTEIN"/>
    <property type="match status" value="1"/>
</dbReference>
<sequence>MTMPPRLSSRVSTQSFFTGAQQAAAALWRFARAVRLPQSRTGRVALSLAVVYFVWGSTYLGVKVALDSFPPLLLSGLRNLLAGIGLFVFAMRRRPVMPTLLEVRNAGVVGTLLVGMSSGMLAYGMRTVGTGKAAVMVATVPLFATVISALSGRRVARAEWAAVALGLVGIAILSHGGAASGSAGGSLAILCGALFWAIGAHLAGKLALPTDLFIATALQIGLGGAISTALAWISGERMGELHFLPLLAFLYLLFIGTMAAYVAYGYLIRHTSPLLASSCMYVNPVVAVALGALLLGEPVTSATVVATVLILGSVGLSFLFDDRRRTS</sequence>
<dbReference type="AlphaFoldDB" id="A0A2U1AH15"/>
<evidence type="ECO:0000313" key="8">
    <source>
        <dbReference type="EMBL" id="PYE21854.1"/>
    </source>
</evidence>
<feature type="transmembrane region" description="Helical" evidence="6">
    <location>
        <begin position="183"/>
        <end position="200"/>
    </location>
</feature>
<protein>
    <submittedName>
        <fullName evidence="8">Drug/metabolite transporter (DMT)-like permease</fullName>
    </submittedName>
</protein>
<evidence type="ECO:0000256" key="4">
    <source>
        <dbReference type="ARBA" id="ARBA00022989"/>
    </source>
</evidence>
<keyword evidence="3 6" id="KW-0812">Transmembrane</keyword>
<comment type="caution">
    <text evidence="8">The sequence shown here is derived from an EMBL/GenBank/DDBJ whole genome shotgun (WGS) entry which is preliminary data.</text>
</comment>
<dbReference type="InterPro" id="IPR050638">
    <property type="entry name" value="AA-Vitamin_Transporters"/>
</dbReference>
<evidence type="ECO:0000256" key="5">
    <source>
        <dbReference type="ARBA" id="ARBA00023136"/>
    </source>
</evidence>
<dbReference type="Pfam" id="PF00892">
    <property type="entry name" value="EamA"/>
    <property type="match status" value="2"/>
</dbReference>
<feature type="transmembrane region" description="Helical" evidence="6">
    <location>
        <begin position="212"/>
        <end position="234"/>
    </location>
</feature>
<accession>A0A2U1AH15</accession>
<dbReference type="InterPro" id="IPR037185">
    <property type="entry name" value="EmrE-like"/>
</dbReference>
<evidence type="ECO:0000256" key="2">
    <source>
        <dbReference type="ARBA" id="ARBA00007362"/>
    </source>
</evidence>
<feature type="domain" description="EamA" evidence="7">
    <location>
        <begin position="185"/>
        <end position="318"/>
    </location>
</feature>
<evidence type="ECO:0000256" key="1">
    <source>
        <dbReference type="ARBA" id="ARBA00004141"/>
    </source>
</evidence>
<feature type="domain" description="EamA" evidence="7">
    <location>
        <begin position="46"/>
        <end position="174"/>
    </location>
</feature>
<feature type="transmembrane region" description="Helical" evidence="6">
    <location>
        <begin position="72"/>
        <end position="91"/>
    </location>
</feature>
<keyword evidence="4 6" id="KW-1133">Transmembrane helix</keyword>
<evidence type="ECO:0000313" key="9">
    <source>
        <dbReference type="Proteomes" id="UP000247772"/>
    </source>
</evidence>
<comment type="similarity">
    <text evidence="2">Belongs to the EamA transporter family.</text>
</comment>
<reference evidence="8 9" key="1">
    <citation type="submission" date="2018-06" db="EMBL/GenBank/DDBJ databases">
        <title>Genomic Encyclopedia of Type Strains, Phase IV (KMG-V): Genome sequencing to study the core and pangenomes of soil and plant-associated prokaryotes.</title>
        <authorList>
            <person name="Whitman W."/>
        </authorList>
    </citation>
    <scope>NUCLEOTIDE SEQUENCE [LARGE SCALE GENOMIC DNA]</scope>
    <source>
        <strain evidence="8 9">SRCL-318</strain>
    </source>
</reference>
<dbReference type="EMBL" id="QJSQ01000012">
    <property type="protein sequence ID" value="PYE21854.1"/>
    <property type="molecule type" value="Genomic_DNA"/>
</dbReference>
<feature type="transmembrane region" description="Helical" evidence="6">
    <location>
        <begin position="103"/>
        <end position="125"/>
    </location>
</feature>
<dbReference type="GO" id="GO:0016020">
    <property type="term" value="C:membrane"/>
    <property type="evidence" value="ECO:0007669"/>
    <property type="project" value="UniProtKB-SubCell"/>
</dbReference>